<reference evidence="2" key="1">
    <citation type="submission" date="2015-09" db="EMBL/GenBank/DDBJ databases">
        <authorList>
            <person name="Rodrigo-Torres Lidia"/>
            <person name="Arahal R.David."/>
        </authorList>
    </citation>
    <scope>NUCLEOTIDE SEQUENCE [LARGE SCALE GENOMIC DNA]</scope>
    <source>
        <strain evidence="2">CECT 5114</strain>
    </source>
</reference>
<organism evidence="1 2">
    <name type="scientific">Cognatishimia activa</name>
    <dbReference type="NCBI Taxonomy" id="1715691"/>
    <lineage>
        <taxon>Bacteria</taxon>
        <taxon>Pseudomonadati</taxon>
        <taxon>Pseudomonadota</taxon>
        <taxon>Alphaproteobacteria</taxon>
        <taxon>Rhodobacterales</taxon>
        <taxon>Paracoccaceae</taxon>
        <taxon>Cognatishimia</taxon>
    </lineage>
</organism>
<name>A0A0P1IPQ4_9RHOB</name>
<dbReference type="Proteomes" id="UP000051184">
    <property type="component" value="Unassembled WGS sequence"/>
</dbReference>
<evidence type="ECO:0000313" key="2">
    <source>
        <dbReference type="Proteomes" id="UP000051184"/>
    </source>
</evidence>
<dbReference type="EMBL" id="CYUE01000012">
    <property type="protein sequence ID" value="CUK25518.1"/>
    <property type="molecule type" value="Genomic_DNA"/>
</dbReference>
<gene>
    <name evidence="1" type="ORF">TA5114_01317</name>
</gene>
<evidence type="ECO:0000313" key="1">
    <source>
        <dbReference type="EMBL" id="CUK25518.1"/>
    </source>
</evidence>
<dbReference type="AlphaFoldDB" id="A0A0P1IPQ4"/>
<proteinExistence type="predicted"/>
<dbReference type="STRING" id="1715691.TA5113_02615"/>
<accession>A0A0P1IPQ4</accession>
<protein>
    <submittedName>
        <fullName evidence="1">Uncharacterized protein</fullName>
    </submittedName>
</protein>
<sequence>MTGYSQKTLVRNDLQKDSFLALVALISAEKGAIKINTGKCNEHCHVVWAAQFVDGDDV</sequence>
<keyword evidence="2" id="KW-1185">Reference proteome</keyword>